<keyword evidence="3" id="KW-1185">Reference proteome</keyword>
<gene>
    <name evidence="2" type="ORF">JK634_19005</name>
</gene>
<comment type="caution">
    <text evidence="2">The sequence shown here is derived from an EMBL/GenBank/DDBJ whole genome shotgun (WGS) entry which is preliminary data.</text>
</comment>
<dbReference type="SUPFAM" id="SSF159774">
    <property type="entry name" value="YerB-like"/>
    <property type="match status" value="1"/>
</dbReference>
<evidence type="ECO:0000256" key="1">
    <source>
        <dbReference type="SAM" id="Phobius"/>
    </source>
</evidence>
<organism evidence="2 3">
    <name type="scientific">Clostridium paridis</name>
    <dbReference type="NCBI Taxonomy" id="2803863"/>
    <lineage>
        <taxon>Bacteria</taxon>
        <taxon>Bacillati</taxon>
        <taxon>Bacillota</taxon>
        <taxon>Clostridia</taxon>
        <taxon>Eubacteriales</taxon>
        <taxon>Clostridiaceae</taxon>
        <taxon>Clostridium</taxon>
    </lineage>
</organism>
<name>A0A937FIN0_9CLOT</name>
<evidence type="ECO:0008006" key="4">
    <source>
        <dbReference type="Google" id="ProtNLM"/>
    </source>
</evidence>
<protein>
    <recommendedName>
        <fullName evidence="4">DUF3048 domain-containing protein</fullName>
    </recommendedName>
</protein>
<proteinExistence type="predicted"/>
<dbReference type="EMBL" id="JAESWA010000028">
    <property type="protein sequence ID" value="MBL4933878.1"/>
    <property type="molecule type" value="Genomic_DNA"/>
</dbReference>
<reference evidence="2" key="1">
    <citation type="submission" date="2021-01" db="EMBL/GenBank/DDBJ databases">
        <title>Genome public.</title>
        <authorList>
            <person name="Liu C."/>
            <person name="Sun Q."/>
        </authorList>
    </citation>
    <scope>NUCLEOTIDE SEQUENCE</scope>
    <source>
        <strain evidence="2">YIM B02565</strain>
    </source>
</reference>
<dbReference type="InterPro" id="IPR023158">
    <property type="entry name" value="YerB-like_sf"/>
</dbReference>
<sequence length="263" mass="29745">MNNNHNKIISALGYIFILFFLAFLFYKYYATIFINGENNKSNPPNNSINVSPITGEVIQNVTSNAPLLQVTYEFNDISRLYKITSADIVIEEFPSESGSLIYKGIFYNKNISLNESINTISSISTSSLPTIKFLDPLELDKNLFSNKIDTIFISYTPQLNTSFIYKNGEYFHYSTNVQDVNRFSNTPITFKNVLVEFRDKSGDTHDGMLFSGGKLQKLKISGTKITMINDSKELPFSLLRGNTIWIKCPNSSKIITADSHIES</sequence>
<keyword evidence="1" id="KW-0812">Transmembrane</keyword>
<feature type="transmembrane region" description="Helical" evidence="1">
    <location>
        <begin position="12"/>
        <end position="29"/>
    </location>
</feature>
<dbReference type="AlphaFoldDB" id="A0A937FIN0"/>
<evidence type="ECO:0000313" key="3">
    <source>
        <dbReference type="Proteomes" id="UP000623681"/>
    </source>
</evidence>
<evidence type="ECO:0000313" key="2">
    <source>
        <dbReference type="EMBL" id="MBL4933878.1"/>
    </source>
</evidence>
<accession>A0A937FIN0</accession>
<dbReference type="Proteomes" id="UP000623681">
    <property type="component" value="Unassembled WGS sequence"/>
</dbReference>
<keyword evidence="1" id="KW-0472">Membrane</keyword>
<keyword evidence="1" id="KW-1133">Transmembrane helix</keyword>
<dbReference type="RefSeq" id="WP_202769340.1">
    <property type="nucleotide sequence ID" value="NZ_JAESWA010000028.1"/>
</dbReference>